<dbReference type="PANTHER" id="PTHR39430">
    <property type="entry name" value="MEMBRANE-ASSOCIATED PROTEASE-RELATED"/>
    <property type="match status" value="1"/>
</dbReference>
<feature type="transmembrane region" description="Helical" evidence="1">
    <location>
        <begin position="143"/>
        <end position="164"/>
    </location>
</feature>
<keyword evidence="1" id="KW-0472">Membrane</keyword>
<dbReference type="InterPro" id="IPR003675">
    <property type="entry name" value="Rce1/LyrA-like_dom"/>
</dbReference>
<feature type="transmembrane region" description="Helical" evidence="1">
    <location>
        <begin position="12"/>
        <end position="40"/>
    </location>
</feature>
<dbReference type="Proteomes" id="UP000321901">
    <property type="component" value="Unassembled WGS sequence"/>
</dbReference>
<feature type="domain" description="CAAX prenyl protease 2/Lysostaphin resistance protein A-like" evidence="2">
    <location>
        <begin position="142"/>
        <end position="234"/>
    </location>
</feature>
<dbReference type="GO" id="GO:0004175">
    <property type="term" value="F:endopeptidase activity"/>
    <property type="evidence" value="ECO:0007669"/>
    <property type="project" value="UniProtKB-ARBA"/>
</dbReference>
<evidence type="ECO:0000313" key="3">
    <source>
        <dbReference type="EMBL" id="GEN85117.1"/>
    </source>
</evidence>
<accession>A0A511ZCD9</accession>
<feature type="transmembrane region" description="Helical" evidence="1">
    <location>
        <begin position="103"/>
        <end position="123"/>
    </location>
</feature>
<feature type="transmembrane region" description="Helical" evidence="1">
    <location>
        <begin position="274"/>
        <end position="291"/>
    </location>
</feature>
<comment type="caution">
    <text evidence="3">The sequence shown here is derived from an EMBL/GenBank/DDBJ whole genome shotgun (WGS) entry which is preliminary data.</text>
</comment>
<organism evidence="3 4">
    <name type="scientific">Sporosarcina luteola</name>
    <dbReference type="NCBI Taxonomy" id="582850"/>
    <lineage>
        <taxon>Bacteria</taxon>
        <taxon>Bacillati</taxon>
        <taxon>Bacillota</taxon>
        <taxon>Bacilli</taxon>
        <taxon>Bacillales</taxon>
        <taxon>Caryophanaceae</taxon>
        <taxon>Sporosarcina</taxon>
    </lineage>
</organism>
<evidence type="ECO:0000256" key="1">
    <source>
        <dbReference type="SAM" id="Phobius"/>
    </source>
</evidence>
<dbReference type="PANTHER" id="PTHR39430:SF1">
    <property type="entry name" value="PROTEASE"/>
    <property type="match status" value="1"/>
</dbReference>
<protein>
    <recommendedName>
        <fullName evidence="2">CAAX prenyl protease 2/Lysostaphin resistance protein A-like domain-containing protein</fullName>
    </recommendedName>
</protein>
<sequence length="296" mass="33084">MFKNEANQVRAGWLIFLAFVAMFIIQQLFALPGGILLAIVDFPFQDGNYDMDINAAFARHPWIFLLTQGGGTVGGMLATVLLWKFVNKGTLRELGFRGSLRDLWFGLFLGAVSITVIFLILLASGSIDMLNSFRSPEFTVYTLSYLFLFILVGFFEEMFFRGYVMSTMERRGNRKWLIYVVSALVFSLAHGMNPNVSILGLVNIALVGFLFAYMFDATKSLWLPIGYHITWNYFQGNVFGFAVSGTEPFGIYNVSVENGNDLLTGGAFGLEGGLLATLLIVLGFFATRVYVKMRIK</sequence>
<feature type="transmembrane region" description="Helical" evidence="1">
    <location>
        <begin position="60"/>
        <end position="83"/>
    </location>
</feature>
<name>A0A511ZCD9_9BACL</name>
<evidence type="ECO:0000313" key="4">
    <source>
        <dbReference type="Proteomes" id="UP000321901"/>
    </source>
</evidence>
<feature type="transmembrane region" description="Helical" evidence="1">
    <location>
        <begin position="176"/>
        <end position="192"/>
    </location>
</feature>
<dbReference type="Pfam" id="PF02517">
    <property type="entry name" value="Rce1-like"/>
    <property type="match status" value="1"/>
</dbReference>
<reference evidence="3 4" key="1">
    <citation type="submission" date="2019-07" db="EMBL/GenBank/DDBJ databases">
        <title>Whole genome shotgun sequence of Sporosarcina luteola NBRC 105378.</title>
        <authorList>
            <person name="Hosoyama A."/>
            <person name="Uohara A."/>
            <person name="Ohji S."/>
            <person name="Ichikawa N."/>
        </authorList>
    </citation>
    <scope>NUCLEOTIDE SEQUENCE [LARGE SCALE GENOMIC DNA]</scope>
    <source>
        <strain evidence="3 4">NBRC 105378</strain>
    </source>
</reference>
<proteinExistence type="predicted"/>
<gene>
    <name evidence="3" type="ORF">SLU01_34290</name>
</gene>
<dbReference type="AlphaFoldDB" id="A0A511ZCD9"/>
<dbReference type="EMBL" id="BJYL01000060">
    <property type="protein sequence ID" value="GEN85117.1"/>
    <property type="molecule type" value="Genomic_DNA"/>
</dbReference>
<keyword evidence="1" id="KW-1133">Transmembrane helix</keyword>
<dbReference type="RefSeq" id="WP_147060605.1">
    <property type="nucleotide sequence ID" value="NZ_BJYL01000060.1"/>
</dbReference>
<dbReference type="GO" id="GO:0080120">
    <property type="term" value="P:CAAX-box protein maturation"/>
    <property type="evidence" value="ECO:0007669"/>
    <property type="project" value="UniProtKB-ARBA"/>
</dbReference>
<keyword evidence="1" id="KW-0812">Transmembrane</keyword>
<feature type="transmembrane region" description="Helical" evidence="1">
    <location>
        <begin position="198"/>
        <end position="215"/>
    </location>
</feature>
<evidence type="ECO:0000259" key="2">
    <source>
        <dbReference type="Pfam" id="PF02517"/>
    </source>
</evidence>
<keyword evidence="4" id="KW-1185">Reference proteome</keyword>
<dbReference type="OrthoDB" id="324900at2"/>